<comment type="caution">
    <text evidence="3">The sequence shown here is derived from an EMBL/GenBank/DDBJ whole genome shotgun (WGS) entry which is preliminary data.</text>
</comment>
<dbReference type="InterPro" id="IPR047057">
    <property type="entry name" value="MerR_fam"/>
</dbReference>
<dbReference type="CDD" id="cd04776">
    <property type="entry name" value="HTH_GnyR"/>
    <property type="match status" value="1"/>
</dbReference>
<dbReference type="OrthoDB" id="9803659at2"/>
<evidence type="ECO:0000313" key="3">
    <source>
        <dbReference type="EMBL" id="PPQ31251.1"/>
    </source>
</evidence>
<dbReference type="SMART" id="SM00422">
    <property type="entry name" value="HTH_MERR"/>
    <property type="match status" value="1"/>
</dbReference>
<keyword evidence="1" id="KW-0238">DNA-binding</keyword>
<dbReference type="PANTHER" id="PTHR30204">
    <property type="entry name" value="REDOX-CYCLING DRUG-SENSING TRANSCRIPTIONAL ACTIVATOR SOXR"/>
    <property type="match status" value="1"/>
</dbReference>
<proteinExistence type="predicted"/>
<dbReference type="GO" id="GO:0003700">
    <property type="term" value="F:DNA-binding transcription factor activity"/>
    <property type="evidence" value="ECO:0007669"/>
    <property type="project" value="InterPro"/>
</dbReference>
<gene>
    <name evidence="3" type="ORF">CCS01_17690</name>
</gene>
<dbReference type="AlphaFoldDB" id="A0A2S6N9H3"/>
<organism evidence="3 4">
    <name type="scientific">Rhodopila globiformis</name>
    <name type="common">Rhodopseudomonas globiformis</name>
    <dbReference type="NCBI Taxonomy" id="1071"/>
    <lineage>
        <taxon>Bacteria</taxon>
        <taxon>Pseudomonadati</taxon>
        <taxon>Pseudomonadota</taxon>
        <taxon>Alphaproteobacteria</taxon>
        <taxon>Acetobacterales</taxon>
        <taxon>Acetobacteraceae</taxon>
        <taxon>Rhodopila</taxon>
    </lineage>
</organism>
<keyword evidence="4" id="KW-1185">Reference proteome</keyword>
<sequence>MSDGSLYTVTELAKQLGMTPRAIRFYEDKGLITPQRAGTTRVFSARDRARMILILRGKRLGFSLSAIKEYLDLYDTDVTQHAQLKLLAAGVARRRAQLLAQRQAIDEALAELDDIAAQTEAALQSPAPRARRAAG</sequence>
<dbReference type="RefSeq" id="WP_104520147.1">
    <property type="nucleotide sequence ID" value="NZ_NHRY01000194.1"/>
</dbReference>
<dbReference type="EMBL" id="NHRY01000194">
    <property type="protein sequence ID" value="PPQ31251.1"/>
    <property type="molecule type" value="Genomic_DNA"/>
</dbReference>
<name>A0A2S6N9H3_RHOGL</name>
<feature type="domain" description="HTH merR-type" evidence="2">
    <location>
        <begin position="6"/>
        <end position="73"/>
    </location>
</feature>
<dbReference type="GO" id="GO:0003677">
    <property type="term" value="F:DNA binding"/>
    <property type="evidence" value="ECO:0007669"/>
    <property type="project" value="UniProtKB-KW"/>
</dbReference>
<evidence type="ECO:0000256" key="1">
    <source>
        <dbReference type="ARBA" id="ARBA00023125"/>
    </source>
</evidence>
<dbReference type="InterPro" id="IPR009061">
    <property type="entry name" value="DNA-bd_dom_put_sf"/>
</dbReference>
<dbReference type="PANTHER" id="PTHR30204:SF58">
    <property type="entry name" value="HTH-TYPE TRANSCRIPTIONAL REGULATOR YFMP"/>
    <property type="match status" value="1"/>
</dbReference>
<accession>A0A2S6N9H3</accession>
<dbReference type="PROSITE" id="PS50937">
    <property type="entry name" value="HTH_MERR_2"/>
    <property type="match status" value="1"/>
</dbReference>
<dbReference type="Pfam" id="PF13411">
    <property type="entry name" value="MerR_1"/>
    <property type="match status" value="1"/>
</dbReference>
<evidence type="ECO:0000259" key="2">
    <source>
        <dbReference type="PROSITE" id="PS50937"/>
    </source>
</evidence>
<dbReference type="Proteomes" id="UP000239724">
    <property type="component" value="Unassembled WGS sequence"/>
</dbReference>
<protein>
    <submittedName>
        <fullName evidence="3">MerR family transcriptional regulator</fullName>
    </submittedName>
</protein>
<dbReference type="Gene3D" id="1.10.1660.10">
    <property type="match status" value="1"/>
</dbReference>
<dbReference type="InterPro" id="IPR000551">
    <property type="entry name" value="MerR-type_HTH_dom"/>
</dbReference>
<evidence type="ECO:0000313" key="4">
    <source>
        <dbReference type="Proteomes" id="UP000239724"/>
    </source>
</evidence>
<dbReference type="SUPFAM" id="SSF46955">
    <property type="entry name" value="Putative DNA-binding domain"/>
    <property type="match status" value="1"/>
</dbReference>
<reference evidence="3 4" key="1">
    <citation type="journal article" date="2018" name="Arch. Microbiol.">
        <title>New insights into the metabolic potential of the phototrophic purple bacterium Rhodopila globiformis DSM 161(T) from its draft genome sequence and evidence for a vanadium-dependent nitrogenase.</title>
        <authorList>
            <person name="Imhoff J.F."/>
            <person name="Rahn T."/>
            <person name="Kunzel S."/>
            <person name="Neulinger S.C."/>
        </authorList>
    </citation>
    <scope>NUCLEOTIDE SEQUENCE [LARGE SCALE GENOMIC DNA]</scope>
    <source>
        <strain evidence="3 4">DSM 161</strain>
    </source>
</reference>